<evidence type="ECO:0000259" key="6">
    <source>
        <dbReference type="Pfam" id="PF17837"/>
    </source>
</evidence>
<dbReference type="Pfam" id="PF17837">
    <property type="entry name" value="4PPT_N"/>
    <property type="match status" value="1"/>
</dbReference>
<protein>
    <submittedName>
        <fullName evidence="7">4'-phosphopantetheinyl transferase family protein</fullName>
    </submittedName>
</protein>
<dbReference type="Proteomes" id="UP000005714">
    <property type="component" value="Unassembled WGS sequence"/>
</dbReference>
<dbReference type="InterPro" id="IPR008278">
    <property type="entry name" value="4-PPantetheinyl_Trfase_dom"/>
</dbReference>
<dbReference type="OrthoDB" id="8210607at2"/>
<dbReference type="SUPFAM" id="SSF56214">
    <property type="entry name" value="4'-phosphopantetheinyl transferase"/>
    <property type="match status" value="1"/>
</dbReference>
<dbReference type="AlphaFoldDB" id="D4YPY7"/>
<dbReference type="GO" id="GO:0008897">
    <property type="term" value="F:holo-[acyl-carrier-protein] synthase activity"/>
    <property type="evidence" value="ECO:0007669"/>
    <property type="project" value="InterPro"/>
</dbReference>
<feature type="binding site" evidence="2">
    <location>
        <position position="84"/>
    </location>
    <ligand>
        <name>CoA</name>
        <dbReference type="ChEBI" id="CHEBI:57287"/>
    </ligand>
</feature>
<feature type="binding site" evidence="2">
    <location>
        <position position="195"/>
    </location>
    <ligand>
        <name>CoA</name>
        <dbReference type="ChEBI" id="CHEBI:57287"/>
    </ligand>
</feature>
<keyword evidence="8" id="KW-1185">Reference proteome</keyword>
<evidence type="ECO:0000313" key="8">
    <source>
        <dbReference type="Proteomes" id="UP000005714"/>
    </source>
</evidence>
<gene>
    <name evidence="7" type="ORF">HMPREF0183_1997</name>
</gene>
<feature type="binding site" evidence="3">
    <location>
        <position position="150"/>
    </location>
    <ligand>
        <name>Mg(2+)</name>
        <dbReference type="ChEBI" id="CHEBI:18420"/>
    </ligand>
</feature>
<dbReference type="Pfam" id="PF01648">
    <property type="entry name" value="ACPS"/>
    <property type="match status" value="1"/>
</dbReference>
<reference evidence="7 8" key="1">
    <citation type="submission" date="2010-04" db="EMBL/GenBank/DDBJ databases">
        <authorList>
            <person name="Qin X."/>
            <person name="Bachman B."/>
            <person name="Battles P."/>
            <person name="Bell A."/>
            <person name="Bess C."/>
            <person name="Bickham C."/>
            <person name="Chaboub L."/>
            <person name="Chen D."/>
            <person name="Coyle M."/>
            <person name="Deiros D.R."/>
            <person name="Dinh H."/>
            <person name="Forbes L."/>
            <person name="Fowler G."/>
            <person name="Francisco L."/>
            <person name="Fu Q."/>
            <person name="Gubbala S."/>
            <person name="Hale W."/>
            <person name="Han Y."/>
            <person name="Hemphill L."/>
            <person name="Highlander S.K."/>
            <person name="Hirani K."/>
            <person name="Hogues M."/>
            <person name="Jackson L."/>
            <person name="Jakkamsetti A."/>
            <person name="Javaid M."/>
            <person name="Jiang H."/>
            <person name="Korchina V."/>
            <person name="Kovar C."/>
            <person name="Lara F."/>
            <person name="Lee S."/>
            <person name="Mata R."/>
            <person name="Mathew T."/>
            <person name="Moen C."/>
            <person name="Morales K."/>
            <person name="Munidasa M."/>
            <person name="Nazareth L."/>
            <person name="Ngo R."/>
            <person name="Nguyen L."/>
            <person name="Okwuonu G."/>
            <person name="Ongeri F."/>
            <person name="Patil S."/>
            <person name="Petrosino J."/>
            <person name="Pham C."/>
            <person name="Pham P."/>
            <person name="Pu L.-L."/>
            <person name="Puazo M."/>
            <person name="Raj R."/>
            <person name="Reid J."/>
            <person name="Rouhana J."/>
            <person name="Saada N."/>
            <person name="Shang Y."/>
            <person name="Simmons D."/>
            <person name="Thornton R."/>
            <person name="Warren J."/>
            <person name="Weissenberger G."/>
            <person name="Zhang J."/>
            <person name="Zhang L."/>
            <person name="Zhou C."/>
            <person name="Zhu D."/>
            <person name="Muzny D."/>
            <person name="Worley K."/>
            <person name="Gibbs R."/>
        </authorList>
    </citation>
    <scope>NUCLEOTIDE SEQUENCE [LARGE SCALE GENOMIC DNA]</scope>
    <source>
        <strain evidence="7 8">ATCC 49030</strain>
    </source>
</reference>
<proteinExistence type="predicted"/>
<evidence type="ECO:0000256" key="3">
    <source>
        <dbReference type="PIRSR" id="PIRSR603542-2"/>
    </source>
</evidence>
<dbReference type="GO" id="GO:0000287">
    <property type="term" value="F:magnesium ion binding"/>
    <property type="evidence" value="ECO:0007669"/>
    <property type="project" value="InterPro"/>
</dbReference>
<organism evidence="7 8">
    <name type="scientific">Brevibacterium mcbrellneri ATCC 49030</name>
    <dbReference type="NCBI Taxonomy" id="585530"/>
    <lineage>
        <taxon>Bacteria</taxon>
        <taxon>Bacillati</taxon>
        <taxon>Actinomycetota</taxon>
        <taxon>Actinomycetes</taxon>
        <taxon>Micrococcales</taxon>
        <taxon>Brevibacteriaceae</taxon>
        <taxon>Brevibacterium</taxon>
    </lineage>
</organism>
<feature type="binding site" evidence="3">
    <location>
        <position position="152"/>
    </location>
    <ligand>
        <name>Mg(2+)</name>
        <dbReference type="ChEBI" id="CHEBI:18420"/>
    </ligand>
</feature>
<accession>D4YPY7</accession>
<dbReference type="GO" id="GO:0009239">
    <property type="term" value="P:enterobactin biosynthetic process"/>
    <property type="evidence" value="ECO:0007669"/>
    <property type="project" value="InterPro"/>
</dbReference>
<evidence type="ECO:0000256" key="2">
    <source>
        <dbReference type="PIRSR" id="PIRSR603542-1"/>
    </source>
</evidence>
<dbReference type="Gene3D" id="3.90.470.20">
    <property type="entry name" value="4'-phosphopantetheinyl transferase domain"/>
    <property type="match status" value="1"/>
</dbReference>
<feature type="binding site" evidence="2">
    <location>
        <position position="92"/>
    </location>
    <ligand>
        <name>CoA</name>
        <dbReference type="ChEBI" id="CHEBI:57287"/>
    </ligand>
</feature>
<sequence>MVDERLTSTNRPHRISGPEVPASSAVVARLSPSLTMPFSGAAIGQQIDRQCPVGLVTEGANIADQSAALFPDEAAAVRRSPRSRQAEFSTARACARRALARLGGPQVSLPVGRHRAPEWPQDYVGSLSHCADVAVALVAEAARFAGAGIDIEAISAVPESLVERIATADERIMLTQLDRDESSIPWGLLLFSAKESAYKCCFQTTGHRISFRDISIRVNADGSLHAWPAGARSASRNGLTSGAEGLWTVVGTHVVTAVWQQTDSNDEVDGIRSQAALSPCCCEGI</sequence>
<dbReference type="GO" id="GO:0005886">
    <property type="term" value="C:plasma membrane"/>
    <property type="evidence" value="ECO:0007669"/>
    <property type="project" value="TreeGrafter"/>
</dbReference>
<name>D4YPY7_9MICO</name>
<evidence type="ECO:0000256" key="4">
    <source>
        <dbReference type="SAM" id="MobiDB-lite"/>
    </source>
</evidence>
<keyword evidence="3" id="KW-0479">Metal-binding</keyword>
<keyword evidence="1 7" id="KW-0808">Transferase</keyword>
<dbReference type="PANTHER" id="PTHR38096:SF1">
    <property type="entry name" value="ENTEROBACTIN SYNTHASE COMPONENT D"/>
    <property type="match status" value="1"/>
</dbReference>
<comment type="caution">
    <text evidence="7">The sequence shown here is derived from an EMBL/GenBank/DDBJ whole genome shotgun (WGS) entry which is preliminary data.</text>
</comment>
<feature type="domain" description="4'-phosphopantetheinyl transferase" evidence="5">
    <location>
        <begin position="148"/>
        <end position="224"/>
    </location>
</feature>
<dbReference type="InterPro" id="IPR037143">
    <property type="entry name" value="4-PPantetheinyl_Trfase_dom_sf"/>
</dbReference>
<feature type="binding site" evidence="3">
    <location>
        <position position="151"/>
    </location>
    <ligand>
        <name>Mg(2+)</name>
        <dbReference type="ChEBI" id="CHEBI:18420"/>
    </ligand>
</feature>
<feature type="binding site" evidence="2">
    <location>
        <position position="199"/>
    </location>
    <ligand>
        <name>CoA</name>
        <dbReference type="ChEBI" id="CHEBI:57287"/>
    </ligand>
</feature>
<evidence type="ECO:0000313" key="7">
    <source>
        <dbReference type="EMBL" id="EFG46735.1"/>
    </source>
</evidence>
<evidence type="ECO:0000259" key="5">
    <source>
        <dbReference type="Pfam" id="PF01648"/>
    </source>
</evidence>
<keyword evidence="3" id="KW-0460">Magnesium</keyword>
<dbReference type="InterPro" id="IPR041354">
    <property type="entry name" value="4PPT_N"/>
</dbReference>
<comment type="cofactor">
    <cofactor evidence="3">
        <name>Mg(2+)</name>
        <dbReference type="ChEBI" id="CHEBI:18420"/>
    </cofactor>
</comment>
<dbReference type="STRING" id="585530.HMPREF0183_1997"/>
<dbReference type="InterPro" id="IPR003542">
    <property type="entry name" value="Enbac_synth_compD-like"/>
</dbReference>
<feature type="region of interest" description="Disordered" evidence="4">
    <location>
        <begin position="1"/>
        <end position="22"/>
    </location>
</feature>
<feature type="binding site" evidence="2">
    <location>
        <position position="150"/>
    </location>
    <ligand>
        <name>CoA</name>
        <dbReference type="ChEBI" id="CHEBI:57287"/>
    </ligand>
</feature>
<dbReference type="PANTHER" id="PTHR38096">
    <property type="entry name" value="ENTEROBACTIN SYNTHASE COMPONENT D"/>
    <property type="match status" value="1"/>
</dbReference>
<feature type="domain" description="4'-phosphopantetheinyl transferase N-terminal" evidence="6">
    <location>
        <begin position="73"/>
        <end position="139"/>
    </location>
</feature>
<evidence type="ECO:0000256" key="1">
    <source>
        <dbReference type="ARBA" id="ARBA00022679"/>
    </source>
</evidence>
<dbReference type="eggNOG" id="COG2977">
    <property type="taxonomic scope" value="Bacteria"/>
</dbReference>
<dbReference type="GO" id="GO:0009366">
    <property type="term" value="C:enterobactin synthetase complex"/>
    <property type="evidence" value="ECO:0007669"/>
    <property type="project" value="InterPro"/>
</dbReference>
<dbReference type="PRINTS" id="PR01399">
    <property type="entry name" value="ENTSNTHTASED"/>
</dbReference>
<feature type="binding site" evidence="2">
    <location>
        <begin position="128"/>
        <end position="129"/>
    </location>
    <ligand>
        <name>CoA</name>
        <dbReference type="ChEBI" id="CHEBI:57287"/>
    </ligand>
</feature>
<dbReference type="EMBL" id="ADNU01000064">
    <property type="protein sequence ID" value="EFG46735.1"/>
    <property type="molecule type" value="Genomic_DNA"/>
</dbReference>